<dbReference type="GeneID" id="36327802"/>
<gene>
    <name evidence="2" type="ORF">POSPLADRAFT_1075762</name>
</gene>
<protein>
    <submittedName>
        <fullName evidence="2">Uncharacterized protein</fullName>
    </submittedName>
</protein>
<feature type="compositionally biased region" description="Polar residues" evidence="1">
    <location>
        <begin position="36"/>
        <end position="45"/>
    </location>
</feature>
<keyword evidence="3" id="KW-1185">Reference proteome</keyword>
<organism evidence="2 3">
    <name type="scientific">Postia placenta MAD-698-R-SB12</name>
    <dbReference type="NCBI Taxonomy" id="670580"/>
    <lineage>
        <taxon>Eukaryota</taxon>
        <taxon>Fungi</taxon>
        <taxon>Dikarya</taxon>
        <taxon>Basidiomycota</taxon>
        <taxon>Agaricomycotina</taxon>
        <taxon>Agaricomycetes</taxon>
        <taxon>Polyporales</taxon>
        <taxon>Adustoporiaceae</taxon>
        <taxon>Rhodonia</taxon>
    </lineage>
</organism>
<feature type="region of interest" description="Disordered" evidence="1">
    <location>
        <begin position="1"/>
        <end position="193"/>
    </location>
</feature>
<evidence type="ECO:0000256" key="1">
    <source>
        <dbReference type="SAM" id="MobiDB-lite"/>
    </source>
</evidence>
<dbReference type="EMBL" id="KZ110603">
    <property type="protein sequence ID" value="OSX58870.1"/>
    <property type="molecule type" value="Genomic_DNA"/>
</dbReference>
<dbReference type="OrthoDB" id="3355886at2759"/>
<dbReference type="AlphaFoldDB" id="A0A1X6MRG4"/>
<proteinExistence type="predicted"/>
<sequence>MSALRALSKHTRSLSCTSMTSPRPAVRAFHSPFKVLSQSQSQSPLTAPPAPTANVYEKQLDHSPDPQVSSAGMRTYVVSEPDPSNTPYEVPSGAYPTSAPYQNYTAAEAPTPEGTRPASTSSSFAHPIADAAPQNPSGVMESSAIRHGEAPGEMHQRGGSSGGLGLMDKAGTKSGQGSLADRNPQPDGAVAEKYSKLGVDNAWKARK</sequence>
<name>A0A1X6MRG4_9APHY</name>
<feature type="compositionally biased region" description="Basic and acidic residues" evidence="1">
    <location>
        <begin position="144"/>
        <end position="156"/>
    </location>
</feature>
<accession>A0A1X6MRG4</accession>
<dbReference type="Proteomes" id="UP000194127">
    <property type="component" value="Unassembled WGS sequence"/>
</dbReference>
<reference evidence="2 3" key="1">
    <citation type="submission" date="2017-04" db="EMBL/GenBank/DDBJ databases">
        <title>Genome Sequence of the Model Brown-Rot Fungus Postia placenta SB12.</title>
        <authorList>
            <consortium name="DOE Joint Genome Institute"/>
            <person name="Gaskell J."/>
            <person name="Kersten P."/>
            <person name="Larrondo L.F."/>
            <person name="Canessa P."/>
            <person name="Martinez D."/>
            <person name="Hibbett D."/>
            <person name="Schmoll M."/>
            <person name="Kubicek C.P."/>
            <person name="Martinez A.T."/>
            <person name="Yadav J."/>
            <person name="Master E."/>
            <person name="Magnuson J.K."/>
            <person name="James T."/>
            <person name="Yaver D."/>
            <person name="Berka R."/>
            <person name="Labutti K."/>
            <person name="Lipzen A."/>
            <person name="Aerts A."/>
            <person name="Barry K."/>
            <person name="Henrissat B."/>
            <person name="Blanchette R."/>
            <person name="Grigoriev I."/>
            <person name="Cullen D."/>
        </authorList>
    </citation>
    <scope>NUCLEOTIDE SEQUENCE [LARGE SCALE GENOMIC DNA]</scope>
    <source>
        <strain evidence="2 3">MAD-698-R-SB12</strain>
    </source>
</reference>
<evidence type="ECO:0000313" key="3">
    <source>
        <dbReference type="Proteomes" id="UP000194127"/>
    </source>
</evidence>
<evidence type="ECO:0000313" key="2">
    <source>
        <dbReference type="EMBL" id="OSX58870.1"/>
    </source>
</evidence>
<dbReference type="RefSeq" id="XP_024335664.1">
    <property type="nucleotide sequence ID" value="XM_024482853.1"/>
</dbReference>